<keyword evidence="1" id="KW-0812">Transmembrane</keyword>
<comment type="caution">
    <text evidence="3">The sequence shown here is derived from an EMBL/GenBank/DDBJ whole genome shotgun (WGS) entry which is preliminary data.</text>
</comment>
<keyword evidence="1" id="KW-0472">Membrane</keyword>
<keyword evidence="1" id="KW-1133">Transmembrane helix</keyword>
<evidence type="ECO:0000259" key="2">
    <source>
        <dbReference type="Pfam" id="PF07790"/>
    </source>
</evidence>
<accession>A0A8T7H5B7</accession>
<sequence length="352" mass="38346">MQEYVGGMKNARGVSEVISVVLLIGVVVVGVGIIAVTIYSQPTPAEIPEVSILVSNTSDGINLTHNGGDSLQEGSFYVLADGERLGDATLQNGAWPWSIGEVLRYDVEATPEEVQVVYTGAGGEVLLKSARFQGGAATGGPDIIPEPPEESELELGEIIKGFVDALESDSIYLYQKIESEGKVWKVTGFFNFTISDKDSYLHLSTKDKSPERVSFEPDEQISIQLSSDSKIRLFTIGSGNWHIFATDATVYSDGQSLKEPEDPQKPYSYIFGGRLHYEVDKFTSSVTITTPSDKNPHTELYINNTLIINGTCNQEINLTNIKPTKTTMMILDISKNDPCYFIGAAESITGHT</sequence>
<reference evidence="3" key="1">
    <citation type="submission" date="2020-05" db="EMBL/GenBank/DDBJ databases">
        <title>The first insight into the ecology of ammonia-tolerant syntrophic propionate oxidizing bacteria.</title>
        <authorList>
            <person name="Singh A."/>
            <person name="Schnurer A."/>
            <person name="Westerholm M."/>
        </authorList>
    </citation>
    <scope>NUCLEOTIDE SEQUENCE</scope>
    <source>
        <strain evidence="3">MAG54</strain>
    </source>
</reference>
<proteinExistence type="predicted"/>
<dbReference type="Pfam" id="PF07790">
    <property type="entry name" value="Pilin_N"/>
    <property type="match status" value="1"/>
</dbReference>
<dbReference type="EMBL" id="JABMJE010000201">
    <property type="protein sequence ID" value="NQS79057.1"/>
    <property type="molecule type" value="Genomic_DNA"/>
</dbReference>
<evidence type="ECO:0000313" key="3">
    <source>
        <dbReference type="EMBL" id="NQS79057.1"/>
    </source>
</evidence>
<evidence type="ECO:0000256" key="1">
    <source>
        <dbReference type="SAM" id="Phobius"/>
    </source>
</evidence>
<organism evidence="3 4">
    <name type="scientific">Methanoculleus bourgensis</name>
    <dbReference type="NCBI Taxonomy" id="83986"/>
    <lineage>
        <taxon>Archaea</taxon>
        <taxon>Methanobacteriati</taxon>
        <taxon>Methanobacteriota</taxon>
        <taxon>Stenosarchaea group</taxon>
        <taxon>Methanomicrobia</taxon>
        <taxon>Methanomicrobiales</taxon>
        <taxon>Methanomicrobiaceae</taxon>
        <taxon>Methanoculleus</taxon>
    </lineage>
</organism>
<dbReference type="InterPro" id="IPR012859">
    <property type="entry name" value="Pilin_N_archaeal"/>
</dbReference>
<dbReference type="Proteomes" id="UP000737555">
    <property type="component" value="Unassembled WGS sequence"/>
</dbReference>
<protein>
    <submittedName>
        <fullName evidence="3">Type IV pilin</fullName>
    </submittedName>
</protein>
<feature type="transmembrane region" description="Helical" evidence="1">
    <location>
        <begin position="17"/>
        <end position="39"/>
    </location>
</feature>
<dbReference type="AlphaFoldDB" id="A0A8T7H5B7"/>
<name>A0A8T7H5B7_9EURY</name>
<evidence type="ECO:0000313" key="4">
    <source>
        <dbReference type="Proteomes" id="UP000737555"/>
    </source>
</evidence>
<gene>
    <name evidence="3" type="ORF">HQQ74_10260</name>
</gene>
<feature type="domain" description="Archaeal Type IV pilin N-terminal" evidence="2">
    <location>
        <begin position="12"/>
        <end position="82"/>
    </location>
</feature>